<dbReference type="PANTHER" id="PTHR23502">
    <property type="entry name" value="MAJOR FACILITATOR SUPERFAMILY"/>
    <property type="match status" value="1"/>
</dbReference>
<evidence type="ECO:0000313" key="10">
    <source>
        <dbReference type="Proteomes" id="UP000078340"/>
    </source>
</evidence>
<dbReference type="AlphaFoldDB" id="A0A179HHE7"/>
<name>A0A179HHE7_PURLI</name>
<dbReference type="KEGG" id="plj:28889492"/>
<reference evidence="7" key="2">
    <citation type="submission" date="2023-11" db="EMBL/GenBank/DDBJ databases">
        <authorList>
            <person name="Beijen E."/>
            <person name="Ohm R.A."/>
        </authorList>
    </citation>
    <scope>NUCLEOTIDE SEQUENCE</scope>
    <source>
        <strain evidence="7">CBS 150709</strain>
    </source>
</reference>
<feature type="transmembrane region" description="Helical" evidence="5">
    <location>
        <begin position="466"/>
        <end position="488"/>
    </location>
</feature>
<dbReference type="EMBL" id="LSBH01000004">
    <property type="protein sequence ID" value="OAQ79693.1"/>
    <property type="molecule type" value="Genomic_DNA"/>
</dbReference>
<evidence type="ECO:0000256" key="1">
    <source>
        <dbReference type="ARBA" id="ARBA00004141"/>
    </source>
</evidence>
<feature type="transmembrane region" description="Helical" evidence="5">
    <location>
        <begin position="360"/>
        <end position="381"/>
    </location>
</feature>
<organism evidence="9 10">
    <name type="scientific">Purpureocillium lilacinum</name>
    <name type="common">Paecilomyces lilacinus</name>
    <dbReference type="NCBI Taxonomy" id="33203"/>
    <lineage>
        <taxon>Eukaryota</taxon>
        <taxon>Fungi</taxon>
        <taxon>Dikarya</taxon>
        <taxon>Ascomycota</taxon>
        <taxon>Pezizomycotina</taxon>
        <taxon>Sordariomycetes</taxon>
        <taxon>Hypocreomycetidae</taxon>
        <taxon>Hypocreales</taxon>
        <taxon>Ophiocordycipitaceae</taxon>
        <taxon>Purpureocillium</taxon>
    </lineage>
</organism>
<dbReference type="Gene3D" id="1.20.1250.20">
    <property type="entry name" value="MFS general substrate transporter like domains"/>
    <property type="match status" value="1"/>
</dbReference>
<dbReference type="SUPFAM" id="SSF103473">
    <property type="entry name" value="MFS general substrate transporter"/>
    <property type="match status" value="1"/>
</dbReference>
<dbReference type="EMBL" id="JAWRVI010000024">
    <property type="protein sequence ID" value="KAK4088555.1"/>
    <property type="molecule type" value="Genomic_DNA"/>
</dbReference>
<reference evidence="7 11" key="3">
    <citation type="journal article" date="2024" name="Microbiol. Resour. Announc.">
        <title>Genome annotations for the ascomycete fungi Trichoderma harzianum, Trichoderma aggressivum, and Purpureocillium lilacinum.</title>
        <authorList>
            <person name="Beijen E.P.W."/>
            <person name="Ohm R.A."/>
        </authorList>
    </citation>
    <scope>NUCLEOTIDE SEQUENCE [LARGE SCALE GENOMIC DNA]</scope>
    <source>
        <strain evidence="7 11">CBS 150709</strain>
    </source>
</reference>
<dbReference type="Proteomes" id="UP000078340">
    <property type="component" value="Unassembled WGS sequence"/>
</dbReference>
<evidence type="ECO:0000256" key="2">
    <source>
        <dbReference type="ARBA" id="ARBA00022692"/>
    </source>
</evidence>
<feature type="transmembrane region" description="Helical" evidence="5">
    <location>
        <begin position="83"/>
        <end position="105"/>
    </location>
</feature>
<proteinExistence type="predicted"/>
<dbReference type="EMBL" id="LSBI01000006">
    <property type="protein sequence ID" value="OAQ88903.1"/>
    <property type="molecule type" value="Genomic_DNA"/>
</dbReference>
<comment type="subcellular location">
    <subcellularLocation>
        <location evidence="1">Membrane</location>
        <topology evidence="1">Multi-pass membrane protein</topology>
    </subcellularLocation>
</comment>
<feature type="transmembrane region" description="Helical" evidence="5">
    <location>
        <begin position="112"/>
        <end position="130"/>
    </location>
</feature>
<dbReference type="PANTHER" id="PTHR23502:SF50">
    <property type="entry name" value="TRANSPORTER, PUTATIVE (AFU_ORTHOLOGUE AFUA_5G00430)-RELATED"/>
    <property type="match status" value="1"/>
</dbReference>
<evidence type="ECO:0000313" key="7">
    <source>
        <dbReference type="EMBL" id="KAK4088555.1"/>
    </source>
</evidence>
<dbReference type="OrthoDB" id="5215911at2759"/>
<keyword evidence="11" id="KW-1185">Reference proteome</keyword>
<feature type="domain" description="Major facilitator superfamily (MFS) profile" evidence="6">
    <location>
        <begin position="45"/>
        <end position="519"/>
    </location>
</feature>
<dbReference type="PROSITE" id="PS50850">
    <property type="entry name" value="MFS"/>
    <property type="match status" value="1"/>
</dbReference>
<dbReference type="InterPro" id="IPR011701">
    <property type="entry name" value="MFS"/>
</dbReference>
<evidence type="ECO:0000313" key="11">
    <source>
        <dbReference type="Proteomes" id="UP001287286"/>
    </source>
</evidence>
<keyword evidence="3 5" id="KW-1133">Transmembrane helix</keyword>
<dbReference type="GO" id="GO:0005886">
    <property type="term" value="C:plasma membrane"/>
    <property type="evidence" value="ECO:0007669"/>
    <property type="project" value="TreeGrafter"/>
</dbReference>
<feature type="transmembrane region" description="Helical" evidence="5">
    <location>
        <begin position="142"/>
        <end position="164"/>
    </location>
</feature>
<comment type="caution">
    <text evidence="9">The sequence shown here is derived from an EMBL/GenBank/DDBJ whole genome shotgun (WGS) entry which is preliminary data.</text>
</comment>
<feature type="transmembrane region" description="Helical" evidence="5">
    <location>
        <begin position="494"/>
        <end position="518"/>
    </location>
</feature>
<protein>
    <submittedName>
        <fullName evidence="9">Major facilitator superfamily domain-containingprotein</fullName>
    </submittedName>
</protein>
<evidence type="ECO:0000256" key="3">
    <source>
        <dbReference type="ARBA" id="ARBA00022989"/>
    </source>
</evidence>
<dbReference type="Pfam" id="PF07690">
    <property type="entry name" value="MFS_1"/>
    <property type="match status" value="1"/>
</dbReference>
<reference evidence="9 10" key="1">
    <citation type="submission" date="2016-02" db="EMBL/GenBank/DDBJ databases">
        <title>Biosynthesis of antibiotic leucinostatins and their inhibition on Phytophthora in bio-control Purpureocillium lilacinum.</title>
        <authorList>
            <person name="Wang G."/>
            <person name="Liu Z."/>
            <person name="Lin R."/>
            <person name="Li E."/>
            <person name="Mao Z."/>
            <person name="Ling J."/>
            <person name="Yin W."/>
            <person name="Xie B."/>
        </authorList>
    </citation>
    <scope>NUCLEOTIDE SEQUENCE [LARGE SCALE GENOMIC DNA]</scope>
    <source>
        <strain evidence="8">PLBJ-1</strain>
        <strain evidence="9">PLFJ-1</strain>
    </source>
</reference>
<feature type="transmembrane region" description="Helical" evidence="5">
    <location>
        <begin position="171"/>
        <end position="191"/>
    </location>
</feature>
<dbReference type="InterPro" id="IPR036259">
    <property type="entry name" value="MFS_trans_sf"/>
</dbReference>
<evidence type="ECO:0000256" key="4">
    <source>
        <dbReference type="ARBA" id="ARBA00023136"/>
    </source>
</evidence>
<evidence type="ECO:0000313" key="9">
    <source>
        <dbReference type="EMBL" id="OAQ88903.1"/>
    </source>
</evidence>
<keyword evidence="4 5" id="KW-0472">Membrane</keyword>
<feature type="transmembrane region" description="Helical" evidence="5">
    <location>
        <begin position="309"/>
        <end position="329"/>
    </location>
</feature>
<feature type="transmembrane region" description="Helical" evidence="5">
    <location>
        <begin position="402"/>
        <end position="424"/>
    </location>
</feature>
<dbReference type="GO" id="GO:0022857">
    <property type="term" value="F:transmembrane transporter activity"/>
    <property type="evidence" value="ECO:0007669"/>
    <property type="project" value="InterPro"/>
</dbReference>
<keyword evidence="2 5" id="KW-0812">Transmembrane</keyword>
<dbReference type="InterPro" id="IPR020846">
    <property type="entry name" value="MFS_dom"/>
</dbReference>
<dbReference type="OMA" id="HNMIGDA"/>
<sequence>MAEQMPPGTVRLTATRDSTIKIIFHPKPTDDYDDPLNWSCWRKALHYSVVLFYVMVTFSALSVDHGAWPELQQDLKLSDGDMSIVGTLEYAGLGLTGIGLIPLAYRYGRRPIFLLSVAIQFASAVGSAVISDKAGNLVTDTLVGVGASVAMTIVPMTIADLFFVHQFATMSGLFMFAQSIGAFLGPTIAGFLVDLKGWRWMRWGNAIALAVNFVVVLFLLEESTFVPNTRGHSDIKTKAKEPESFYNRPYILFTKDDEPMDIVDMNRLMTPRAPPRAPEPSLDLPPEPKSLRERFALITNTQRPIKERFLAPFVILISFPAVAYTALTYGGTMAWLEMMQYIMLTRLDSLPYNYSPQEVGLFNLAPFLGHLLGCLVVAPLSDRWIVRLAHKNGGIYHPEMRLWITLPAALFVCGGMLLFGIGIAQGIPCMWPTIGFAMFAFGFSICLSVAVAYLTDCYHNMIGDAFVGVAVARNALGAVASIGIIPWIDSMGLQNVFILGTAISPLVLGIPVVLLYWGRKVRFVTADKYRHYSLAAIPPANMKEMRVG</sequence>
<dbReference type="Proteomes" id="UP001287286">
    <property type="component" value="Unassembled WGS sequence"/>
</dbReference>
<accession>A0A179HHE7</accession>
<feature type="transmembrane region" description="Helical" evidence="5">
    <location>
        <begin position="203"/>
        <end position="220"/>
    </location>
</feature>
<evidence type="ECO:0000313" key="8">
    <source>
        <dbReference type="EMBL" id="OAQ79693.1"/>
    </source>
</evidence>
<feature type="transmembrane region" description="Helical" evidence="5">
    <location>
        <begin position="44"/>
        <end position="63"/>
    </location>
</feature>
<evidence type="ECO:0000259" key="6">
    <source>
        <dbReference type="PROSITE" id="PS50850"/>
    </source>
</evidence>
<dbReference type="Proteomes" id="UP000078240">
    <property type="component" value="Unassembled WGS sequence"/>
</dbReference>
<evidence type="ECO:0000256" key="5">
    <source>
        <dbReference type="SAM" id="Phobius"/>
    </source>
</evidence>
<gene>
    <name evidence="7" type="ORF">Purlil1_7106</name>
    <name evidence="8" type="ORF">VFPBJ_05278</name>
    <name evidence="9" type="ORF">VFPFJ_07368</name>
</gene>
<dbReference type="GeneID" id="28889492"/>
<feature type="transmembrane region" description="Helical" evidence="5">
    <location>
        <begin position="430"/>
        <end position="454"/>
    </location>
</feature>